<keyword evidence="11" id="KW-0325">Glycoprotein</keyword>
<dbReference type="FunFam" id="2.10.25.10:FF:000202">
    <property type="entry name" value="Multiple epidermal growth factor-like domains 8"/>
    <property type="match status" value="1"/>
</dbReference>
<dbReference type="InterPro" id="IPR015408">
    <property type="entry name" value="Znf_Mcm10/DnaG"/>
</dbReference>
<feature type="non-terminal residue" evidence="18">
    <location>
        <position position="1"/>
    </location>
</feature>
<dbReference type="InterPro" id="IPR024731">
    <property type="entry name" value="NELL2-like_EGF"/>
</dbReference>
<dbReference type="SUPFAM" id="SSF57184">
    <property type="entry name" value="Growth factor receptor domain"/>
    <property type="match status" value="2"/>
</dbReference>
<evidence type="ECO:0000259" key="16">
    <source>
        <dbReference type="PROSITE" id="PS50026"/>
    </source>
</evidence>
<evidence type="ECO:0000256" key="2">
    <source>
        <dbReference type="ARBA" id="ARBA00017770"/>
    </source>
</evidence>
<dbReference type="GO" id="GO:0006260">
    <property type="term" value="P:DNA replication"/>
    <property type="evidence" value="ECO:0007669"/>
    <property type="project" value="InterPro"/>
</dbReference>
<accession>A0A0V0UF05</accession>
<dbReference type="FunFam" id="2.10.25.10:FF:000038">
    <property type="entry name" value="Fibrillin 2"/>
    <property type="match status" value="4"/>
</dbReference>
<dbReference type="PROSITE" id="PS01187">
    <property type="entry name" value="EGF_CA"/>
    <property type="match status" value="4"/>
</dbReference>
<dbReference type="InterPro" id="IPR012340">
    <property type="entry name" value="NA-bd_OB-fold"/>
</dbReference>
<feature type="domain" description="EGF-like" evidence="16">
    <location>
        <begin position="1754"/>
        <end position="1796"/>
    </location>
</feature>
<evidence type="ECO:0000256" key="14">
    <source>
        <dbReference type="SAM" id="MobiDB-lite"/>
    </source>
</evidence>
<comment type="caution">
    <text evidence="18">The sequence shown here is derived from an EMBL/GenBank/DDBJ whole genome shotgun (WGS) entry which is preliminary data.</text>
</comment>
<feature type="disulfide bond" evidence="12">
    <location>
        <begin position="1140"/>
        <end position="1157"/>
    </location>
</feature>
<dbReference type="InterPro" id="IPR001881">
    <property type="entry name" value="EGF-like_Ca-bd_dom"/>
</dbReference>
<feature type="disulfide bond" evidence="12">
    <location>
        <begin position="1359"/>
        <end position="1376"/>
    </location>
</feature>
<dbReference type="SMART" id="SM00179">
    <property type="entry name" value="EGF_CA"/>
    <property type="match status" value="6"/>
</dbReference>
<evidence type="ECO:0000313" key="19">
    <source>
        <dbReference type="Proteomes" id="UP000055048"/>
    </source>
</evidence>
<dbReference type="GO" id="GO:0005509">
    <property type="term" value="F:calcium ion binding"/>
    <property type="evidence" value="ECO:0007669"/>
    <property type="project" value="InterPro"/>
</dbReference>
<name>A0A0V0UF05_9BILA</name>
<dbReference type="FunFam" id="2.10.25.10:FF:000506">
    <property type="entry name" value="Adhesion G protein-coupled receptor E1"/>
    <property type="match status" value="1"/>
</dbReference>
<dbReference type="InterPro" id="IPR055065">
    <property type="entry name" value="OB_MCM10"/>
</dbReference>
<feature type="compositionally biased region" description="Polar residues" evidence="14">
    <location>
        <begin position="1853"/>
        <end position="1876"/>
    </location>
</feature>
<dbReference type="Pfam" id="PF22379">
    <property type="entry name" value="OB_MCM10"/>
    <property type="match status" value="1"/>
</dbReference>
<evidence type="ECO:0000313" key="18">
    <source>
        <dbReference type="EMBL" id="KRX50012.1"/>
    </source>
</evidence>
<keyword evidence="7" id="KW-0106">Calcium</keyword>
<feature type="region of interest" description="Disordered" evidence="14">
    <location>
        <begin position="1813"/>
        <end position="1915"/>
    </location>
</feature>
<feature type="coiled-coil region" evidence="13">
    <location>
        <begin position="614"/>
        <end position="641"/>
    </location>
</feature>
<dbReference type="Gene3D" id="2.40.155.10">
    <property type="entry name" value="Green fluorescent protein"/>
    <property type="match status" value="1"/>
</dbReference>
<feature type="domain" description="EGF-like" evidence="16">
    <location>
        <begin position="1713"/>
        <end position="1753"/>
    </location>
</feature>
<feature type="domain" description="EGF-like" evidence="16">
    <location>
        <begin position="1129"/>
        <end position="1171"/>
    </location>
</feature>
<dbReference type="GO" id="GO:0048731">
    <property type="term" value="P:system development"/>
    <property type="evidence" value="ECO:0007669"/>
    <property type="project" value="UniProtKB-ARBA"/>
</dbReference>
<feature type="domain" description="NIDO" evidence="17">
    <location>
        <begin position="922"/>
        <end position="1064"/>
    </location>
</feature>
<dbReference type="CDD" id="cd00054">
    <property type="entry name" value="EGF_CA"/>
    <property type="match status" value="6"/>
</dbReference>
<dbReference type="SUPFAM" id="SSF57196">
    <property type="entry name" value="EGF/Laminin"/>
    <property type="match status" value="2"/>
</dbReference>
<protein>
    <recommendedName>
        <fullName evidence="2">Protein MCM10 homolog</fullName>
    </recommendedName>
</protein>
<dbReference type="InterPro" id="IPR000742">
    <property type="entry name" value="EGF"/>
</dbReference>
<dbReference type="InterPro" id="IPR003886">
    <property type="entry name" value="NIDO_dom"/>
</dbReference>
<keyword evidence="6" id="KW-0677">Repeat</keyword>
<feature type="compositionally biased region" description="Low complexity" evidence="14">
    <location>
        <begin position="137"/>
        <end position="146"/>
    </location>
</feature>
<dbReference type="Pfam" id="PF07645">
    <property type="entry name" value="EGF_CA"/>
    <property type="match status" value="5"/>
</dbReference>
<keyword evidence="9 15" id="KW-0472">Membrane</keyword>
<dbReference type="Gene3D" id="2.10.25.10">
    <property type="entry name" value="Laminin"/>
    <property type="match status" value="6"/>
</dbReference>
<keyword evidence="10 12" id="KW-1015">Disulfide bond</keyword>
<organism evidence="18 19">
    <name type="scientific">Trichinella murrelli</name>
    <dbReference type="NCBI Taxonomy" id="144512"/>
    <lineage>
        <taxon>Eukaryota</taxon>
        <taxon>Metazoa</taxon>
        <taxon>Ecdysozoa</taxon>
        <taxon>Nematoda</taxon>
        <taxon>Enoplea</taxon>
        <taxon>Dorylaimia</taxon>
        <taxon>Trichinellida</taxon>
        <taxon>Trichinellidae</taxon>
        <taxon>Trichinella</taxon>
    </lineage>
</organism>
<dbReference type="GO" id="GO:0048513">
    <property type="term" value="P:animal organ development"/>
    <property type="evidence" value="ECO:0007669"/>
    <property type="project" value="UniProtKB-ARBA"/>
</dbReference>
<keyword evidence="5" id="KW-0732">Signal</keyword>
<keyword evidence="4 15" id="KW-0812">Transmembrane</keyword>
<feature type="domain" description="EGF-like" evidence="16">
    <location>
        <begin position="1437"/>
        <end position="1475"/>
    </location>
</feature>
<evidence type="ECO:0000256" key="5">
    <source>
        <dbReference type="ARBA" id="ARBA00022729"/>
    </source>
</evidence>
<dbReference type="PROSITE" id="PS50026">
    <property type="entry name" value="EGF_3"/>
    <property type="match status" value="7"/>
</dbReference>
<proteinExistence type="predicted"/>
<dbReference type="SMART" id="SM00181">
    <property type="entry name" value="EGF"/>
    <property type="match status" value="9"/>
</dbReference>
<dbReference type="Pfam" id="PF09332">
    <property type="entry name" value="Mcm10"/>
    <property type="match status" value="1"/>
</dbReference>
<keyword evidence="8 15" id="KW-1133">Transmembrane helix</keyword>
<evidence type="ECO:0000256" key="15">
    <source>
        <dbReference type="SAM" id="Phobius"/>
    </source>
</evidence>
<feature type="compositionally biased region" description="Low complexity" evidence="14">
    <location>
        <begin position="1819"/>
        <end position="1831"/>
    </location>
</feature>
<evidence type="ECO:0000256" key="10">
    <source>
        <dbReference type="ARBA" id="ARBA00023157"/>
    </source>
</evidence>
<dbReference type="PROSITE" id="PS51220">
    <property type="entry name" value="NIDO"/>
    <property type="match status" value="1"/>
</dbReference>
<dbReference type="GO" id="GO:0071944">
    <property type="term" value="C:cell periphery"/>
    <property type="evidence" value="ECO:0007669"/>
    <property type="project" value="UniProtKB-ARBA"/>
</dbReference>
<evidence type="ECO:0000256" key="1">
    <source>
        <dbReference type="ARBA" id="ARBA00004479"/>
    </source>
</evidence>
<gene>
    <name evidence="18" type="ORF">T05_10233</name>
</gene>
<dbReference type="InterPro" id="IPR000152">
    <property type="entry name" value="EGF-type_Asp/Asn_hydroxyl_site"/>
</dbReference>
<keyword evidence="19" id="KW-1185">Reference proteome</keyword>
<dbReference type="Pfam" id="PF24863">
    <property type="entry name" value="zf-CCCH_Mcm10"/>
    <property type="match status" value="1"/>
</dbReference>
<dbReference type="Gene3D" id="2.170.300.10">
    <property type="entry name" value="Tie2 ligand-binding domain superfamily"/>
    <property type="match status" value="1"/>
</dbReference>
<dbReference type="InterPro" id="IPR015411">
    <property type="entry name" value="Rep_factor_Mcm10_C"/>
</dbReference>
<evidence type="ECO:0000256" key="12">
    <source>
        <dbReference type="PROSITE-ProRule" id="PRU00076"/>
    </source>
</evidence>
<dbReference type="PANTHER" id="PTHR24039">
    <property type="entry name" value="FIBRILLIN-RELATED"/>
    <property type="match status" value="1"/>
</dbReference>
<evidence type="ECO:0000256" key="4">
    <source>
        <dbReference type="ARBA" id="ARBA00022692"/>
    </source>
</evidence>
<dbReference type="SMART" id="SM01280">
    <property type="entry name" value="Mcm10"/>
    <property type="match status" value="1"/>
</dbReference>
<feature type="region of interest" description="Disordered" evidence="14">
    <location>
        <begin position="135"/>
        <end position="159"/>
    </location>
</feature>
<reference evidence="18 19" key="1">
    <citation type="submission" date="2015-01" db="EMBL/GenBank/DDBJ databases">
        <title>Evolution of Trichinella species and genotypes.</title>
        <authorList>
            <person name="Korhonen P.K."/>
            <person name="Edoardo P."/>
            <person name="Giuseppe L.R."/>
            <person name="Gasser R.B."/>
        </authorList>
    </citation>
    <scope>NUCLEOTIDE SEQUENCE [LARGE SCALE GENOMIC DNA]</scope>
    <source>
        <strain evidence="18">ISS417</strain>
    </source>
</reference>
<feature type="domain" description="EGF-like" evidence="16">
    <location>
        <begin position="1308"/>
        <end position="1347"/>
    </location>
</feature>
<comment type="caution">
    <text evidence="12">Lacks conserved residue(s) required for the propagation of feature annotation.</text>
</comment>
<comment type="subcellular location">
    <subcellularLocation>
        <location evidence="1">Membrane</location>
        <topology evidence="1">Single-pass type I membrane protein</topology>
    </subcellularLocation>
</comment>
<evidence type="ECO:0000259" key="17">
    <source>
        <dbReference type="PROSITE" id="PS51220"/>
    </source>
</evidence>
<evidence type="ECO:0000256" key="8">
    <source>
        <dbReference type="ARBA" id="ARBA00022989"/>
    </source>
</evidence>
<dbReference type="EMBL" id="JYDJ01000010">
    <property type="protein sequence ID" value="KRX50012.1"/>
    <property type="molecule type" value="Genomic_DNA"/>
</dbReference>
<dbReference type="SMART" id="SM00539">
    <property type="entry name" value="NIDO"/>
    <property type="match status" value="2"/>
</dbReference>
<evidence type="ECO:0000256" key="6">
    <source>
        <dbReference type="ARBA" id="ARBA00022737"/>
    </source>
</evidence>
<dbReference type="InterPro" id="IPR049883">
    <property type="entry name" value="NOTCH1_EGF-like"/>
</dbReference>
<evidence type="ECO:0000256" key="11">
    <source>
        <dbReference type="ARBA" id="ARBA00023180"/>
    </source>
</evidence>
<feature type="domain" description="EGF-like" evidence="16">
    <location>
        <begin position="1394"/>
        <end position="1436"/>
    </location>
</feature>
<feature type="region of interest" description="Disordered" evidence="14">
    <location>
        <begin position="394"/>
        <end position="427"/>
    </location>
</feature>
<evidence type="ECO:0000256" key="13">
    <source>
        <dbReference type="SAM" id="Coils"/>
    </source>
</evidence>
<dbReference type="Pfam" id="PF12947">
    <property type="entry name" value="EGF_3"/>
    <property type="match status" value="1"/>
</dbReference>
<dbReference type="InterPro" id="IPR009017">
    <property type="entry name" value="GFP"/>
</dbReference>
<dbReference type="InterPro" id="IPR018097">
    <property type="entry name" value="EGF_Ca-bd_CS"/>
</dbReference>
<dbReference type="Pfam" id="PF09329">
    <property type="entry name" value="zf-primase"/>
    <property type="match status" value="1"/>
</dbReference>
<sequence length="2007" mass="223604">LDILVDLLNTNTDEEFDDSRCPLPDVLLTEDAERNENDIDLDKFLSQLENELESDPFDISSELQGGNCDGNENSLSTLSEDDLNAKARDIFRELQRRKLRRLNYSVGSGVQREKAVHSVLCKNFDFTKPTSMKVKNSSVVHSGDTSSSEDEAKRDPEACGHNWLSDEGRLIKYQLAEMESYQMNRPKSKADNYKYQPSSSASRISSKSSVLDPFFGIKIKNAKMSLATFTHIIGSRPKFQLIAINNSKRIDWSNWVTMAVIVDKTDQRRSSQGNLYMIWKLCDLIDCQRIVSAFLFGSCLKDHWKLPVGTVVALFNASLFNSDTSVQAKGITLKLETAGKVLELGYSEDFGICKSKQNKTGNPCNNVINKSKSEYCDFHILNVSRQFTSKRSEFYTPSGHPRLKKDSKSLPPKDCSNLKKSKPSSSERKLIVDELSAAKLCQELKMQNALNSLKSLPSTVKGKSSSYKKMEKDDEFALLNLLKKHEIVDQTVSMIHDENKLPLKAANASEKSKSKLSCKEFLKAYEPTTVKNPVPLPKIGKGTTSSGCINLEDAKMKLTKQKAIEIVRSAGGIKKQDPNRPTSGYCILEKRSAETTANIKDNATVSKRSRLGEKNFTIDEMRQLLKQKSRFENELRNDEAEKEAKYFEIMEVKEKFDRHAEQVFELKNCQVVSCKTCNYTWHSQSDLCKSQRHEILRHTATKRFFRCLNCKKRTISYSLYPSRPCHQCRSRNFERVAMKQERRGPKLPAEELKIRGEELPFSADKRIFFTFRNRCFHFTEQGVAQHTSTANFMKSANFIWLLALLILLCQIIFCSGDVDGIRLRRRRHDQLPNLGAPMHIDLNITVPFIFKPRLYPYGEGTGDNELSLWTSVQGYVLQNEISYWGESFASVYISKDGVIGFSPNFAESKPTAFPSGEKVLAIFWTPSSLGDIGKVYFRETTDPQILSLAASEVQLQYNYDSNFTPSSVFIVTWENLAPPMASNDLPDSHRNLFQAALIMSENGSFAHVIYSKLKWHGNAIVGFNNGDGIEHLTLPWSGSSDVLKVGAESDIGIPGEWMFKLDESSGVHLCGKGYKGIDCTRTCSKNEFSYDCHRKCHCENGILCNEITGICPTARCEKGWTNAPTCDEDIDECAMQTKLCNTQAQPDCVNTPGSYNCTCLVGYDAVTNTCSGLFYNSASTGLSHVPEQTNSDQSQLTNAMLSAFKPTVQADVILKPQKTSEFVLNPFMPAPLRGFFEETKILTAQREDLSGTGPNFWSLTSSNRPQGKPVQVTCRLSCTENSKCQFVNDTEKCVCNKGWTGDGVYCVDVNECLTENSCPSNSKCLNTIGSYDCICEKGFRFNGQDCTDIDECAEGTAICQGGAASTCINTNGSYECHCKTGFNGNPNSPAGCIDINECLIPKFYCGPNAECENSVGSYMCRCLPGYLPKQDGIGCEDIDECENHPCSAKATCINSPGSFTCKCDATYYGDGFHCEKSRLFPYSKAQSDSIFNYNQGSVFINLKRLVRILGYNYDKMRVFTTGMIAFGNPPSVNNIDRMYASSIMPFHYDLGFDKNGTVYVEQVVSGPLLKELADFVRESYNLKVNPANYAIVVTYERIDDTLTYQAVLASFDYQTFAIFIYDSVIPVAAQIGAKNNGNDKIGTMLPFRGDDIFNLVNKSNIGIPGKWMFRIEDMEVEPCRQGYEQPPFCSKGDTGFNHKIICINHRNHSTSSDVDECKAEQPPCHKDAICVNTPGSYLCKCKHGFTGNGANCFEINPCYASTGSVCGQNAECYVPSFKGGKPECVCKEGFVGDGFSCFPMPATNEVTVEVETESPKIEQTTASVQTSTSTTEYPMTIRLRSRRPITFGPPTPVTSYNSEQASTREISRPHTPSSVQIRPLQKEPRTNTQTEDPNFPPSSASISPEEIHSLSSATEKSENNSITKLLIVVVPAVLSVIWLGLLVVLMATTTGGFYNEKANSSGSSSVYEIYGSNTGYYQPAFSPTAHSTLYSTNSAFYSIPGYQHGRY</sequence>
<dbReference type="InterPro" id="IPR056791">
    <property type="entry name" value="Znf_Mcm10_C"/>
</dbReference>
<feature type="domain" description="EGF-like" evidence="16">
    <location>
        <begin position="1348"/>
        <end position="1389"/>
    </location>
</feature>
<feature type="compositionally biased region" description="Basic and acidic residues" evidence="14">
    <location>
        <begin position="150"/>
        <end position="159"/>
    </location>
</feature>
<dbReference type="InterPro" id="IPR009030">
    <property type="entry name" value="Growth_fac_rcpt_cys_sf"/>
</dbReference>
<evidence type="ECO:0000256" key="7">
    <source>
        <dbReference type="ARBA" id="ARBA00022837"/>
    </source>
</evidence>
<dbReference type="GO" id="GO:0007160">
    <property type="term" value="P:cell-matrix adhesion"/>
    <property type="evidence" value="ECO:0007669"/>
    <property type="project" value="InterPro"/>
</dbReference>
<keyword evidence="3 12" id="KW-0245">EGF-like domain</keyword>
<dbReference type="Gene3D" id="2.40.50.140">
    <property type="entry name" value="Nucleic acid-binding proteins"/>
    <property type="match status" value="1"/>
</dbReference>
<dbReference type="PROSITE" id="PS00010">
    <property type="entry name" value="ASX_HYDROXYL"/>
    <property type="match status" value="6"/>
</dbReference>
<evidence type="ECO:0000256" key="3">
    <source>
        <dbReference type="ARBA" id="ARBA00022536"/>
    </source>
</evidence>
<keyword evidence="13" id="KW-0175">Coiled coil</keyword>
<dbReference type="Proteomes" id="UP000055048">
    <property type="component" value="Unassembled WGS sequence"/>
</dbReference>
<evidence type="ECO:0000256" key="9">
    <source>
        <dbReference type="ARBA" id="ARBA00023136"/>
    </source>
</evidence>
<dbReference type="OrthoDB" id="10045365at2759"/>
<dbReference type="GO" id="GO:0016020">
    <property type="term" value="C:membrane"/>
    <property type="evidence" value="ECO:0007669"/>
    <property type="project" value="UniProtKB-SubCell"/>
</dbReference>
<dbReference type="Pfam" id="PF06119">
    <property type="entry name" value="NIDO"/>
    <property type="match status" value="2"/>
</dbReference>
<dbReference type="GO" id="GO:0005634">
    <property type="term" value="C:nucleus"/>
    <property type="evidence" value="ECO:0007669"/>
    <property type="project" value="InterPro"/>
</dbReference>
<dbReference type="PROSITE" id="PS01186">
    <property type="entry name" value="EGF_2"/>
    <property type="match status" value="5"/>
</dbReference>
<feature type="transmembrane region" description="Helical" evidence="15">
    <location>
        <begin position="1925"/>
        <end position="1947"/>
    </location>
</feature>